<proteinExistence type="predicted"/>
<evidence type="ECO:0000313" key="1">
    <source>
        <dbReference type="EMBL" id="PTN08686.1"/>
    </source>
</evidence>
<dbReference type="OrthoDB" id="1118555at2"/>
<name>A0A2T5C1Z1_9BACT</name>
<keyword evidence="2" id="KW-1185">Reference proteome</keyword>
<protein>
    <recommendedName>
        <fullName evidence="3">Tetratricopeptide repeat protein</fullName>
    </recommendedName>
</protein>
<dbReference type="RefSeq" id="WP_107822081.1">
    <property type="nucleotide sequence ID" value="NZ_OY782574.1"/>
</dbReference>
<dbReference type="EMBL" id="QAAD01000007">
    <property type="protein sequence ID" value="PTN08686.1"/>
    <property type="molecule type" value="Genomic_DNA"/>
</dbReference>
<accession>A0A2T5C1Z1</accession>
<dbReference type="InterPro" id="IPR011990">
    <property type="entry name" value="TPR-like_helical_dom_sf"/>
</dbReference>
<dbReference type="SUPFAM" id="SSF48452">
    <property type="entry name" value="TPR-like"/>
    <property type="match status" value="1"/>
</dbReference>
<organism evidence="1 2">
    <name type="scientific">Mangrovibacterium marinum</name>
    <dbReference type="NCBI Taxonomy" id="1639118"/>
    <lineage>
        <taxon>Bacteria</taxon>
        <taxon>Pseudomonadati</taxon>
        <taxon>Bacteroidota</taxon>
        <taxon>Bacteroidia</taxon>
        <taxon>Marinilabiliales</taxon>
        <taxon>Prolixibacteraceae</taxon>
        <taxon>Mangrovibacterium</taxon>
    </lineage>
</organism>
<evidence type="ECO:0008006" key="3">
    <source>
        <dbReference type="Google" id="ProtNLM"/>
    </source>
</evidence>
<comment type="caution">
    <text evidence="1">The sequence shown here is derived from an EMBL/GenBank/DDBJ whole genome shotgun (WGS) entry which is preliminary data.</text>
</comment>
<reference evidence="1 2" key="1">
    <citation type="submission" date="2018-04" db="EMBL/GenBank/DDBJ databases">
        <title>Genomic Encyclopedia of Archaeal and Bacterial Type Strains, Phase II (KMG-II): from individual species to whole genera.</title>
        <authorList>
            <person name="Goeker M."/>
        </authorList>
    </citation>
    <scope>NUCLEOTIDE SEQUENCE [LARGE SCALE GENOMIC DNA]</scope>
    <source>
        <strain evidence="1 2">DSM 28823</strain>
    </source>
</reference>
<evidence type="ECO:0000313" key="2">
    <source>
        <dbReference type="Proteomes" id="UP000243525"/>
    </source>
</evidence>
<dbReference type="Gene3D" id="1.25.40.10">
    <property type="entry name" value="Tetratricopeptide repeat domain"/>
    <property type="match status" value="1"/>
</dbReference>
<dbReference type="AlphaFoldDB" id="A0A2T5C1Z1"/>
<dbReference type="Proteomes" id="UP000243525">
    <property type="component" value="Unassembled WGS sequence"/>
</dbReference>
<sequence>MPFILFKNRRLNKATYALNSGKYQQALKLAQPLVNSRNNEIAYRANFIGGLALYKRKKYDDSLPFLEKACQLGNYRHDWYNLAMASVFAGKLTEADEAFKNIYRTNVQPGYVYAVPVPGLLFQYMKALKRNQFIDAAITRANELKQMYVGVGSDTTKQVQRGLPAYPAFRVEVESLFHPEKFIVWEKDVKG</sequence>
<gene>
    <name evidence="1" type="ORF">C8N47_10741</name>
</gene>